<dbReference type="AlphaFoldDB" id="A0A0A8ZC26"/>
<name>A0A0A8ZC26_ARUDO</name>
<organism evidence="1">
    <name type="scientific">Arundo donax</name>
    <name type="common">Giant reed</name>
    <name type="synonym">Donax arundinaceus</name>
    <dbReference type="NCBI Taxonomy" id="35708"/>
    <lineage>
        <taxon>Eukaryota</taxon>
        <taxon>Viridiplantae</taxon>
        <taxon>Streptophyta</taxon>
        <taxon>Embryophyta</taxon>
        <taxon>Tracheophyta</taxon>
        <taxon>Spermatophyta</taxon>
        <taxon>Magnoliopsida</taxon>
        <taxon>Liliopsida</taxon>
        <taxon>Poales</taxon>
        <taxon>Poaceae</taxon>
        <taxon>PACMAD clade</taxon>
        <taxon>Arundinoideae</taxon>
        <taxon>Arundineae</taxon>
        <taxon>Arundo</taxon>
    </lineage>
</organism>
<protein>
    <submittedName>
        <fullName evidence="1">Uncharacterized protein</fullName>
    </submittedName>
</protein>
<accession>A0A0A8ZC26</accession>
<dbReference type="EMBL" id="GBRH01263615">
    <property type="protein sequence ID" value="JAD34280.1"/>
    <property type="molecule type" value="Transcribed_RNA"/>
</dbReference>
<evidence type="ECO:0000313" key="1">
    <source>
        <dbReference type="EMBL" id="JAD34280.1"/>
    </source>
</evidence>
<reference evidence="1" key="2">
    <citation type="journal article" date="2015" name="Data Brief">
        <title>Shoot transcriptome of the giant reed, Arundo donax.</title>
        <authorList>
            <person name="Barrero R.A."/>
            <person name="Guerrero F.D."/>
            <person name="Moolhuijzen P."/>
            <person name="Goolsby J.A."/>
            <person name="Tidwell J."/>
            <person name="Bellgard S.E."/>
            <person name="Bellgard M.I."/>
        </authorList>
    </citation>
    <scope>NUCLEOTIDE SEQUENCE</scope>
    <source>
        <tissue evidence="1">Shoot tissue taken approximately 20 cm above the soil surface</tissue>
    </source>
</reference>
<reference evidence="1" key="1">
    <citation type="submission" date="2014-09" db="EMBL/GenBank/DDBJ databases">
        <authorList>
            <person name="Magalhaes I.L.F."/>
            <person name="Oliveira U."/>
            <person name="Santos F.R."/>
            <person name="Vidigal T.H.D.A."/>
            <person name="Brescovit A.D."/>
            <person name="Santos A.J."/>
        </authorList>
    </citation>
    <scope>NUCLEOTIDE SEQUENCE</scope>
    <source>
        <tissue evidence="1">Shoot tissue taken approximately 20 cm above the soil surface</tissue>
    </source>
</reference>
<proteinExistence type="predicted"/>
<sequence length="29" mass="3275">MEYPVISAVDDTRSGSHMESYITLALFKL</sequence>